<evidence type="ECO:0000313" key="3">
    <source>
        <dbReference type="Proteomes" id="UP000009170"/>
    </source>
</evidence>
<keyword evidence="3" id="KW-1185">Reference proteome</keyword>
<gene>
    <name evidence="2" type="ORF">OT_ostta08g03850</name>
</gene>
<feature type="region of interest" description="Disordered" evidence="1">
    <location>
        <begin position="353"/>
        <end position="387"/>
    </location>
</feature>
<dbReference type="InterPro" id="IPR011990">
    <property type="entry name" value="TPR-like_helical_dom_sf"/>
</dbReference>
<evidence type="ECO:0000256" key="1">
    <source>
        <dbReference type="SAM" id="MobiDB-lite"/>
    </source>
</evidence>
<dbReference type="Proteomes" id="UP000009170">
    <property type="component" value="Unassembled WGS sequence"/>
</dbReference>
<name>A0A090MD30_OSTTA</name>
<dbReference type="InParanoid" id="A0A090MD30"/>
<dbReference type="KEGG" id="ota:OT_ostta08g03850"/>
<reference evidence="2 3" key="2">
    <citation type="journal article" date="2014" name="BMC Genomics">
        <title>An improved genome of the model marine alga Ostreococcus tauri unfolds by assessing Illumina de novo assemblies.</title>
        <authorList>
            <person name="Blanc-Mathieu R."/>
            <person name="Verhelst B."/>
            <person name="Derelle E."/>
            <person name="Rombauts S."/>
            <person name="Bouget F.Y."/>
            <person name="Carre I."/>
            <person name="Chateau A."/>
            <person name="Eyre-Walker A."/>
            <person name="Grimsley N."/>
            <person name="Moreau H."/>
            <person name="Piegu B."/>
            <person name="Rivals E."/>
            <person name="Schackwitz W."/>
            <person name="Van de Peer Y."/>
            <person name="Piganeau G."/>
        </authorList>
    </citation>
    <scope>NUCLEOTIDE SEQUENCE [LARGE SCALE GENOMIC DNA]</scope>
    <source>
        <strain evidence="3">OTTH 0595 / CCAP 157/2 / RCC745</strain>
    </source>
</reference>
<organism evidence="2 3">
    <name type="scientific">Ostreococcus tauri</name>
    <name type="common">Marine green alga</name>
    <dbReference type="NCBI Taxonomy" id="70448"/>
    <lineage>
        <taxon>Eukaryota</taxon>
        <taxon>Viridiplantae</taxon>
        <taxon>Chlorophyta</taxon>
        <taxon>Mamiellophyceae</taxon>
        <taxon>Mamiellales</taxon>
        <taxon>Bathycoccaceae</taxon>
        <taxon>Ostreococcus</taxon>
    </lineage>
</organism>
<dbReference type="GeneID" id="9831518"/>
<sequence length="674" mass="71606">MAPAAARAVRQDVAPVLMELAERLAQVERAQVEAAKTAAKTARDSGAVAGMLARDVAAARVDAREGIASVREEFRSTASAATSELKRELTMLWELVETVEKDAAALREPMEALAEEIRGVVDGAVREIVASASVADGSAAGGRLTEDEMAALRADVAEAASAKVREAVERALQSTPIAVSDSAAAVQLASTLDDSQWNAMIGRLSAIEAGVNQAIIRTGVNDGVIVEEDLEDLRVEITREISADIRGIVDSVADLKSAFTSSKENWDVSGSGSAEAAAAVKQWAESKVKAEMPSNKVEDQMRWQAAIVQEENSSTDELVWVGEPSRSEPTAKTMNADATREEAFANMQALLNSKAPTGSGTEEPKTPSVSAGLSGETAERQTGEEEEVWDPFLRAADPENVAKYEAEMRAAEAANDVAATRDEPKDEFDTYSERGLESLRAGRDLARRGGKDVDMLEDADERFAEAIKDFERAASAAEPAAASRAAGNLGNAYLARGRVQAVLADMAFKEAQLARDRRVNAGLEGTGEMYFELAEENLIQAGRRFRAVVTEESDSTSESSDEKKSGITAKAKALAGWGTALSLRSELVLSTQGATADAESLAMAAAEKFRAAADIEPESPKIYTSWGDALRLGASLGPARDEDERLQQARGCYAEALRLAPEYAPAIAALDAMT</sequence>
<dbReference type="EMBL" id="CAID01000008">
    <property type="protein sequence ID" value="CEG01605.1"/>
    <property type="molecule type" value="Genomic_DNA"/>
</dbReference>
<dbReference type="Gene3D" id="1.25.40.10">
    <property type="entry name" value="Tetratricopeptide repeat domain"/>
    <property type="match status" value="1"/>
</dbReference>
<dbReference type="AlphaFoldDB" id="A0A090MD30"/>
<evidence type="ECO:0000313" key="2">
    <source>
        <dbReference type="EMBL" id="CEG01605.1"/>
    </source>
</evidence>
<protein>
    <submittedName>
        <fullName evidence="2">Tetratricopeptide-like helical</fullName>
    </submittedName>
</protein>
<reference evidence="3" key="1">
    <citation type="journal article" date="2006" name="Proc. Natl. Acad. Sci. U.S.A.">
        <title>Genome analysis of the smallest free-living eukaryote Ostreococcus tauri unveils many unique features.</title>
        <authorList>
            <person name="Derelle E."/>
            <person name="Ferraz C."/>
            <person name="Rombauts S."/>
            <person name="Rouze P."/>
            <person name="Worden A.Z."/>
            <person name="Robbens S."/>
            <person name="Partensky F."/>
            <person name="Degroeve S."/>
            <person name="Echeynie S."/>
            <person name="Cooke R."/>
            <person name="Saeys Y."/>
            <person name="Wuyts J."/>
            <person name="Jabbari K."/>
            <person name="Bowler C."/>
            <person name="Panaud O."/>
            <person name="Piegu B."/>
            <person name="Ball S.G."/>
            <person name="Ral J.-P."/>
            <person name="Bouget F.-Y."/>
            <person name="Piganeau G."/>
            <person name="De Baets B."/>
            <person name="Picard A."/>
            <person name="Delseny M."/>
            <person name="Demaille J."/>
            <person name="Van de Peer Y."/>
            <person name="Moreau H."/>
        </authorList>
    </citation>
    <scope>NUCLEOTIDE SEQUENCE [LARGE SCALE GENOMIC DNA]</scope>
    <source>
        <strain evidence="3">OTTH 0595 / CCAP 157/2 / RCC745</strain>
    </source>
</reference>
<proteinExistence type="predicted"/>
<comment type="caution">
    <text evidence="2">The sequence shown here is derived from an EMBL/GenBank/DDBJ whole genome shotgun (WGS) entry which is preliminary data.</text>
</comment>
<dbReference type="RefSeq" id="XP_022841057.1">
    <property type="nucleotide sequence ID" value="XM_022983663.1"/>
</dbReference>
<dbReference type="SUPFAM" id="SSF48452">
    <property type="entry name" value="TPR-like"/>
    <property type="match status" value="1"/>
</dbReference>
<accession>A0A090MD30</accession>
<dbReference type="OrthoDB" id="10523781at2759"/>
<dbReference type="STRING" id="70448.A0A090MD30"/>